<dbReference type="InterPro" id="IPR036624">
    <property type="entry name" value="Hcp1-lik_sf"/>
</dbReference>
<dbReference type="PANTHER" id="PTHR36152">
    <property type="entry name" value="CYTOPLASMIC PROTEIN-RELATED"/>
    <property type="match status" value="1"/>
</dbReference>
<dbReference type="STRING" id="661478.OP10G_4539"/>
<organism evidence="1 2">
    <name type="scientific">Fimbriimonas ginsengisoli Gsoil 348</name>
    <dbReference type="NCBI Taxonomy" id="661478"/>
    <lineage>
        <taxon>Bacteria</taxon>
        <taxon>Bacillati</taxon>
        <taxon>Armatimonadota</taxon>
        <taxon>Fimbriimonadia</taxon>
        <taxon>Fimbriimonadales</taxon>
        <taxon>Fimbriimonadaceae</taxon>
        <taxon>Fimbriimonas</taxon>
    </lineage>
</organism>
<proteinExistence type="predicted"/>
<gene>
    <name evidence="1" type="ORF">OP10G_4539</name>
</gene>
<sequence>MPIYMNLQGIEGDSTSEQFRNWFEVSSFSWGETQAASQSGGGGGAGKVHFQDLNITKRAGKGSPLLMLACASGRHLPAVQLVVTNAHGNHDRVFERFTLTDVLISSYQIEGDWASNPTDSLSLNFAKIQFEQAVGRGDGSVDFQSASWDARANKGG</sequence>
<dbReference type="OrthoDB" id="4865570at2"/>
<dbReference type="Gene3D" id="2.30.110.20">
    <property type="entry name" value="Hcp1-like"/>
    <property type="match status" value="1"/>
</dbReference>
<dbReference type="HOGENOM" id="CLU_112762_0_3_0"/>
<reference evidence="1 2" key="1">
    <citation type="journal article" date="2014" name="PLoS ONE">
        <title>The first complete genome sequence of the class fimbriimonadia in the phylum armatimonadetes.</title>
        <authorList>
            <person name="Hu Z.Y."/>
            <person name="Wang Y.Z."/>
            <person name="Im W.T."/>
            <person name="Wang S.Y."/>
            <person name="Zhao G.P."/>
            <person name="Zheng H.J."/>
            <person name="Quan Z.X."/>
        </authorList>
    </citation>
    <scope>NUCLEOTIDE SEQUENCE [LARGE SCALE GENOMIC DNA]</scope>
    <source>
        <strain evidence="1">Gsoil 348</strain>
    </source>
</reference>
<dbReference type="AlphaFoldDB" id="A0A068NX14"/>
<dbReference type="EMBL" id="CP007139">
    <property type="protein sequence ID" value="AIE87907.1"/>
    <property type="molecule type" value="Genomic_DNA"/>
</dbReference>
<dbReference type="eggNOG" id="COG3157">
    <property type="taxonomic scope" value="Bacteria"/>
</dbReference>
<dbReference type="SUPFAM" id="SSF141452">
    <property type="entry name" value="Hcp1-like"/>
    <property type="match status" value="1"/>
</dbReference>
<accession>A0A068NX14</accession>
<evidence type="ECO:0000313" key="1">
    <source>
        <dbReference type="EMBL" id="AIE87907.1"/>
    </source>
</evidence>
<protein>
    <submittedName>
        <fullName evidence="1">Type VI secretion system effector, Hcp1 family</fullName>
    </submittedName>
</protein>
<dbReference type="Pfam" id="PF05638">
    <property type="entry name" value="T6SS_HCP"/>
    <property type="match status" value="1"/>
</dbReference>
<dbReference type="Proteomes" id="UP000027982">
    <property type="component" value="Chromosome"/>
</dbReference>
<keyword evidence="2" id="KW-1185">Reference proteome</keyword>
<evidence type="ECO:0000313" key="2">
    <source>
        <dbReference type="Proteomes" id="UP000027982"/>
    </source>
</evidence>
<name>A0A068NX14_FIMGI</name>
<dbReference type="InterPro" id="IPR008514">
    <property type="entry name" value="T6SS_Hcp"/>
</dbReference>
<dbReference type="KEGG" id="fgi:OP10G_4539"/>
<dbReference type="PANTHER" id="PTHR36152:SF5">
    <property type="entry name" value="PROTEIN HCP1"/>
    <property type="match status" value="1"/>
</dbReference>
<dbReference type="InterPro" id="IPR053165">
    <property type="entry name" value="HSI-I_assembly_Hcp1"/>
</dbReference>